<protein>
    <submittedName>
        <fullName evidence="1">Uncharacterized protein</fullName>
    </submittedName>
</protein>
<gene>
    <name evidence="1" type="ORF">HPB47_028409</name>
</gene>
<comment type="caution">
    <text evidence="1">The sequence shown here is derived from an EMBL/GenBank/DDBJ whole genome shotgun (WGS) entry which is preliminary data.</text>
</comment>
<keyword evidence="2" id="KW-1185">Reference proteome</keyword>
<name>A0AC60PTB4_IXOPE</name>
<feature type="non-terminal residue" evidence="1">
    <location>
        <position position="1"/>
    </location>
</feature>
<evidence type="ECO:0000313" key="2">
    <source>
        <dbReference type="Proteomes" id="UP000805193"/>
    </source>
</evidence>
<evidence type="ECO:0000313" key="1">
    <source>
        <dbReference type="EMBL" id="KAG0424384.1"/>
    </source>
</evidence>
<accession>A0AC60PTB4</accession>
<organism evidence="1 2">
    <name type="scientific">Ixodes persulcatus</name>
    <name type="common">Taiga tick</name>
    <dbReference type="NCBI Taxonomy" id="34615"/>
    <lineage>
        <taxon>Eukaryota</taxon>
        <taxon>Metazoa</taxon>
        <taxon>Ecdysozoa</taxon>
        <taxon>Arthropoda</taxon>
        <taxon>Chelicerata</taxon>
        <taxon>Arachnida</taxon>
        <taxon>Acari</taxon>
        <taxon>Parasitiformes</taxon>
        <taxon>Ixodida</taxon>
        <taxon>Ixodoidea</taxon>
        <taxon>Ixodidae</taxon>
        <taxon>Ixodinae</taxon>
        <taxon>Ixodes</taxon>
    </lineage>
</organism>
<reference evidence="1 2" key="1">
    <citation type="journal article" date="2020" name="Cell">
        <title>Large-Scale Comparative Analyses of Tick Genomes Elucidate Their Genetic Diversity and Vector Capacities.</title>
        <authorList>
            <consortium name="Tick Genome and Microbiome Consortium (TIGMIC)"/>
            <person name="Jia N."/>
            <person name="Wang J."/>
            <person name="Shi W."/>
            <person name="Du L."/>
            <person name="Sun Y."/>
            <person name="Zhan W."/>
            <person name="Jiang J.F."/>
            <person name="Wang Q."/>
            <person name="Zhang B."/>
            <person name="Ji P."/>
            <person name="Bell-Sakyi L."/>
            <person name="Cui X.M."/>
            <person name="Yuan T.T."/>
            <person name="Jiang B.G."/>
            <person name="Yang W.F."/>
            <person name="Lam T.T."/>
            <person name="Chang Q.C."/>
            <person name="Ding S.J."/>
            <person name="Wang X.J."/>
            <person name="Zhu J.G."/>
            <person name="Ruan X.D."/>
            <person name="Zhao L."/>
            <person name="Wei J.T."/>
            <person name="Ye R.Z."/>
            <person name="Que T.C."/>
            <person name="Du C.H."/>
            <person name="Zhou Y.H."/>
            <person name="Cheng J.X."/>
            <person name="Dai P.F."/>
            <person name="Guo W.B."/>
            <person name="Han X.H."/>
            <person name="Huang E.J."/>
            <person name="Li L.F."/>
            <person name="Wei W."/>
            <person name="Gao Y.C."/>
            <person name="Liu J.Z."/>
            <person name="Shao H.Z."/>
            <person name="Wang X."/>
            <person name="Wang C.C."/>
            <person name="Yang T.C."/>
            <person name="Huo Q.B."/>
            <person name="Li W."/>
            <person name="Chen H.Y."/>
            <person name="Chen S.E."/>
            <person name="Zhou L.G."/>
            <person name="Ni X.B."/>
            <person name="Tian J.H."/>
            <person name="Sheng Y."/>
            <person name="Liu T."/>
            <person name="Pan Y.S."/>
            <person name="Xia L.Y."/>
            <person name="Li J."/>
            <person name="Zhao F."/>
            <person name="Cao W.C."/>
        </authorList>
    </citation>
    <scope>NUCLEOTIDE SEQUENCE [LARGE SCALE GENOMIC DNA]</scope>
    <source>
        <strain evidence="1">Iper-2018</strain>
    </source>
</reference>
<dbReference type="Proteomes" id="UP000805193">
    <property type="component" value="Unassembled WGS sequence"/>
</dbReference>
<dbReference type="EMBL" id="JABSTQ010009980">
    <property type="protein sequence ID" value="KAG0424384.1"/>
    <property type="molecule type" value="Genomic_DNA"/>
</dbReference>
<sequence length="465" mass="52458">AITETSLENNNDNLRNLIKPDNAPLTWVRCMVATRLAVTGSQWVDYFGKLNSGTLNNQWMVLDYKLFTPGSTIEKDTFWILEQMPNITKTKDVSEYLQNQKYWASYNIPFLPEIFNLSGQHELVKKYGNYYSHDMCPRAQIFRREQGKVADVDSMTALMRYNDYTHDPVSTCNCTPPYNAIYAIASRYDLLDPQGSYDMPNMGRRAVGATDMKLTNYGMSRSLEFIAINGPTYTNDSSVPPFQWSTSGFQDLHEGHPDKWTFGPTHHRWDSAQTSEPFLTGLRLMVNTTLTDCKRMLNGPFSKDCLLLAAVESLHNGGPKPERHDQLNAFVYAILLTDRMAVIVGNFSCGAPESDGKLMEFFVKMVPVNEDAVRLAKSVYVGTPPDNHRKNGGRTERSLLDYDFDKLAPLALLKRALSSEAEIGLPVRWLASLCALEWGGPSIRRSKQRLLECVNAPMSESVVVV</sequence>
<proteinExistence type="predicted"/>